<name>A0A4Z2GQ45_9TELE</name>
<dbReference type="EMBL" id="SRLO01000472">
    <property type="protein sequence ID" value="TNN54893.1"/>
    <property type="molecule type" value="Genomic_DNA"/>
</dbReference>
<organism evidence="1 2">
    <name type="scientific">Liparis tanakae</name>
    <name type="common">Tanaka's snailfish</name>
    <dbReference type="NCBI Taxonomy" id="230148"/>
    <lineage>
        <taxon>Eukaryota</taxon>
        <taxon>Metazoa</taxon>
        <taxon>Chordata</taxon>
        <taxon>Craniata</taxon>
        <taxon>Vertebrata</taxon>
        <taxon>Euteleostomi</taxon>
        <taxon>Actinopterygii</taxon>
        <taxon>Neopterygii</taxon>
        <taxon>Teleostei</taxon>
        <taxon>Neoteleostei</taxon>
        <taxon>Acanthomorphata</taxon>
        <taxon>Eupercaria</taxon>
        <taxon>Perciformes</taxon>
        <taxon>Cottioidei</taxon>
        <taxon>Cottales</taxon>
        <taxon>Liparidae</taxon>
        <taxon>Liparis</taxon>
    </lineage>
</organism>
<proteinExistence type="predicted"/>
<keyword evidence="2" id="KW-1185">Reference proteome</keyword>
<evidence type="ECO:0000313" key="1">
    <source>
        <dbReference type="EMBL" id="TNN54893.1"/>
    </source>
</evidence>
<protein>
    <submittedName>
        <fullName evidence="1">Uncharacterized protein</fullName>
    </submittedName>
</protein>
<comment type="caution">
    <text evidence="1">The sequence shown here is derived from an EMBL/GenBank/DDBJ whole genome shotgun (WGS) entry which is preliminary data.</text>
</comment>
<dbReference type="AlphaFoldDB" id="A0A4Z2GQ45"/>
<sequence>MLLNFLHPSFLVHKEDFRVLARPEGFIVSRGTTMALAGCPDYFLHHSNYQRTTPGLVWYNMATTDKLPLVNSCKTSPLFLRSDPLQYNLPST</sequence>
<evidence type="ECO:0000313" key="2">
    <source>
        <dbReference type="Proteomes" id="UP000314294"/>
    </source>
</evidence>
<dbReference type="Proteomes" id="UP000314294">
    <property type="component" value="Unassembled WGS sequence"/>
</dbReference>
<reference evidence="1 2" key="1">
    <citation type="submission" date="2019-03" db="EMBL/GenBank/DDBJ databases">
        <title>First draft genome of Liparis tanakae, snailfish: a comprehensive survey of snailfish specific genes.</title>
        <authorList>
            <person name="Kim W."/>
            <person name="Song I."/>
            <person name="Jeong J.-H."/>
            <person name="Kim D."/>
            <person name="Kim S."/>
            <person name="Ryu S."/>
            <person name="Song J.Y."/>
            <person name="Lee S.K."/>
        </authorList>
    </citation>
    <scope>NUCLEOTIDE SEQUENCE [LARGE SCALE GENOMIC DNA]</scope>
    <source>
        <tissue evidence="1">Muscle</tissue>
    </source>
</reference>
<accession>A0A4Z2GQ45</accession>
<gene>
    <name evidence="1" type="ORF">EYF80_034923</name>
</gene>